<name>A0AAD3SA69_NEPGR</name>
<protein>
    <submittedName>
        <fullName evidence="3">Uncharacterized protein</fullName>
    </submittedName>
</protein>
<accession>A0AAD3SA69</accession>
<proteinExistence type="predicted"/>
<dbReference type="AlphaFoldDB" id="A0AAD3SA69"/>
<keyword evidence="1" id="KW-0175">Coiled coil</keyword>
<feature type="coiled-coil region" evidence="1">
    <location>
        <begin position="46"/>
        <end position="73"/>
    </location>
</feature>
<sequence>MEEVCSLWSYQESNEELKQKLLCTAYELESARTEATEEIRKNKESVKQLLNLLQIAYQERDEARNQLQKVIDKIMPATPIDQFFKNSVSSLAPQSPLINPLIANSSITESNSHSETYNLQSNNSALPVDSFFDSGSSRDPSAADMEDSSDLGFLYQPLAQDFNGSSLPNTNMTPTTGLFSREANKTEQDFPRFSLANSAMPTTGLFSREMNKVDHQDLNRSSSPNTPVTQTTGFLSRGKNKVVDQDSLIIYNLSKGRPLPHKGKLLQAVIEAGPLLQTLMVAGPLPQWRNPPPLETFEIPAVSIKGLDCEIMGPKKNLSNGNNSGKILMKSSNYAQISCGSSQIYPTSMLNIAGGSSGSNLNSWRVSSSGVHFSNRIPMTKRQRIQ</sequence>
<dbReference type="InterPro" id="IPR012862">
    <property type="entry name" value="DUF1635"/>
</dbReference>
<organism evidence="3 4">
    <name type="scientific">Nepenthes gracilis</name>
    <name type="common">Slender pitcher plant</name>
    <dbReference type="NCBI Taxonomy" id="150966"/>
    <lineage>
        <taxon>Eukaryota</taxon>
        <taxon>Viridiplantae</taxon>
        <taxon>Streptophyta</taxon>
        <taxon>Embryophyta</taxon>
        <taxon>Tracheophyta</taxon>
        <taxon>Spermatophyta</taxon>
        <taxon>Magnoliopsida</taxon>
        <taxon>eudicotyledons</taxon>
        <taxon>Gunneridae</taxon>
        <taxon>Pentapetalae</taxon>
        <taxon>Caryophyllales</taxon>
        <taxon>Nepenthaceae</taxon>
        <taxon>Nepenthes</taxon>
    </lineage>
</organism>
<gene>
    <name evidence="3" type="ORF">Nepgr_009270</name>
</gene>
<keyword evidence="4" id="KW-1185">Reference proteome</keyword>
<evidence type="ECO:0000256" key="1">
    <source>
        <dbReference type="SAM" id="Coils"/>
    </source>
</evidence>
<dbReference type="Pfam" id="PF07795">
    <property type="entry name" value="DUF1635"/>
    <property type="match status" value="2"/>
</dbReference>
<feature type="compositionally biased region" description="Polar residues" evidence="2">
    <location>
        <begin position="219"/>
        <end position="234"/>
    </location>
</feature>
<dbReference type="PANTHER" id="PTHR33431:SF12">
    <property type="entry name" value="HIGH MOBILITY GROUP BOX PROTEIN, PUTATIVE (DUF1635)-RELATED"/>
    <property type="match status" value="1"/>
</dbReference>
<feature type="region of interest" description="Disordered" evidence="2">
    <location>
        <begin position="215"/>
        <end position="237"/>
    </location>
</feature>
<dbReference type="Proteomes" id="UP001279734">
    <property type="component" value="Unassembled WGS sequence"/>
</dbReference>
<dbReference type="EMBL" id="BSYO01000007">
    <property type="protein sequence ID" value="GMH07430.1"/>
    <property type="molecule type" value="Genomic_DNA"/>
</dbReference>
<evidence type="ECO:0000313" key="4">
    <source>
        <dbReference type="Proteomes" id="UP001279734"/>
    </source>
</evidence>
<comment type="caution">
    <text evidence="3">The sequence shown here is derived from an EMBL/GenBank/DDBJ whole genome shotgun (WGS) entry which is preliminary data.</text>
</comment>
<evidence type="ECO:0000256" key="2">
    <source>
        <dbReference type="SAM" id="MobiDB-lite"/>
    </source>
</evidence>
<evidence type="ECO:0000313" key="3">
    <source>
        <dbReference type="EMBL" id="GMH07430.1"/>
    </source>
</evidence>
<reference evidence="3" key="1">
    <citation type="submission" date="2023-05" db="EMBL/GenBank/DDBJ databases">
        <title>Nepenthes gracilis genome sequencing.</title>
        <authorList>
            <person name="Fukushima K."/>
        </authorList>
    </citation>
    <scope>NUCLEOTIDE SEQUENCE</scope>
    <source>
        <strain evidence="3">SING2019-196</strain>
    </source>
</reference>
<dbReference type="PANTHER" id="PTHR33431">
    <property type="entry name" value="ENABLED-LIKE PROTEIN (DUF1635)"/>
    <property type="match status" value="1"/>
</dbReference>